<name>A0A5M9I4P2_9FIRM</name>
<organism evidence="1 2">
    <name type="scientific">Mediterraneibacter catenae</name>
    <dbReference type="NCBI Taxonomy" id="2594882"/>
    <lineage>
        <taxon>Bacteria</taxon>
        <taxon>Bacillati</taxon>
        <taxon>Bacillota</taxon>
        <taxon>Clostridia</taxon>
        <taxon>Lachnospirales</taxon>
        <taxon>Lachnospiraceae</taxon>
        <taxon>Mediterraneibacter</taxon>
    </lineage>
</organism>
<keyword evidence="2" id="KW-1185">Reference proteome</keyword>
<sequence length="79" mass="9183">MAHEKHSYHILKSINMDLYLTTSNLSLNHQLSHGHDYTKTRLTIQHILELSFAEGTASPKEFTDWLYQQSNIIENLSNL</sequence>
<comment type="caution">
    <text evidence="1">The sequence shown here is derived from an EMBL/GenBank/DDBJ whole genome shotgun (WGS) entry which is preliminary data.</text>
</comment>
<dbReference type="OrthoDB" id="1969108at2"/>
<accession>A0A5M9I4P2</accession>
<evidence type="ECO:0000313" key="1">
    <source>
        <dbReference type="EMBL" id="KAA8502605.1"/>
    </source>
</evidence>
<reference evidence="1" key="1">
    <citation type="submission" date="2019-07" db="EMBL/GenBank/DDBJ databases">
        <authorList>
            <person name="Wongkuna S."/>
            <person name="Scaria J."/>
        </authorList>
    </citation>
    <scope>NUCLEOTIDE SEQUENCE [LARGE SCALE GENOMIC DNA]</scope>
    <source>
        <strain evidence="1">SW178</strain>
    </source>
</reference>
<protein>
    <submittedName>
        <fullName evidence="1">Uncharacterized protein</fullName>
    </submittedName>
</protein>
<proteinExistence type="predicted"/>
<evidence type="ECO:0000313" key="2">
    <source>
        <dbReference type="Proteomes" id="UP000322025"/>
    </source>
</evidence>
<dbReference type="AlphaFoldDB" id="A0A5M9I4P2"/>
<gene>
    <name evidence="1" type="ORF">FNY66_02940</name>
</gene>
<dbReference type="EMBL" id="VMSO01000002">
    <property type="protein sequence ID" value="KAA8502605.1"/>
    <property type="molecule type" value="Genomic_DNA"/>
</dbReference>
<dbReference type="Proteomes" id="UP000322025">
    <property type="component" value="Unassembled WGS sequence"/>
</dbReference>